<dbReference type="GO" id="GO:0000139">
    <property type="term" value="C:Golgi membrane"/>
    <property type="evidence" value="ECO:0007669"/>
    <property type="project" value="TreeGrafter"/>
</dbReference>
<dbReference type="GO" id="GO:0016266">
    <property type="term" value="P:protein O-linked glycosylation via N-acetyl-galactosamine"/>
    <property type="evidence" value="ECO:0007669"/>
    <property type="project" value="TreeGrafter"/>
</dbReference>
<sequence length="121" mass="13726">MCVPQTLKGLKIRPDPIPYRNDKRRDFCSRYDGYGDFCSDANIDKHLIAVPLLNKTLEDNPMYSTPILIIAGISHDALRMCLETILMQPGINNENVIVAIDEKFAESHELISLFGFKSEKI</sequence>
<evidence type="ECO:0000313" key="1">
    <source>
        <dbReference type="EMBL" id="CAF4359246.1"/>
    </source>
</evidence>
<comment type="caution">
    <text evidence="1">The sequence shown here is derived from an EMBL/GenBank/DDBJ whole genome shotgun (WGS) entry which is preliminary data.</text>
</comment>
<organism evidence="1 2">
    <name type="scientific">Adineta steineri</name>
    <dbReference type="NCBI Taxonomy" id="433720"/>
    <lineage>
        <taxon>Eukaryota</taxon>
        <taxon>Metazoa</taxon>
        <taxon>Spiralia</taxon>
        <taxon>Gnathifera</taxon>
        <taxon>Rotifera</taxon>
        <taxon>Eurotatoria</taxon>
        <taxon>Bdelloidea</taxon>
        <taxon>Adinetida</taxon>
        <taxon>Adinetidae</taxon>
        <taxon>Adineta</taxon>
    </lineage>
</organism>
<name>A0A820LL73_9BILA</name>
<dbReference type="EMBL" id="CAJOAZ010021758">
    <property type="protein sequence ID" value="CAF4359246.1"/>
    <property type="molecule type" value="Genomic_DNA"/>
</dbReference>
<evidence type="ECO:0000313" key="2">
    <source>
        <dbReference type="Proteomes" id="UP000663844"/>
    </source>
</evidence>
<protein>
    <submittedName>
        <fullName evidence="1">Uncharacterized protein</fullName>
    </submittedName>
</protein>
<feature type="non-terminal residue" evidence="1">
    <location>
        <position position="121"/>
    </location>
</feature>
<accession>A0A820LL73</accession>
<gene>
    <name evidence="1" type="ORF">OXD698_LOCUS49215</name>
</gene>
<dbReference type="PANTHER" id="PTHR46396:SF2">
    <property type="entry name" value="ILEI_PANDER DOMAIN-CONTAINING PROTEIN"/>
    <property type="match status" value="1"/>
</dbReference>
<dbReference type="GO" id="GO:0047223">
    <property type="term" value="F:beta-1,3-galactosyl-O-glycosyl-glycoprotein beta-1,3-N-acetylglucosaminyltransferase activity"/>
    <property type="evidence" value="ECO:0007669"/>
    <property type="project" value="TreeGrafter"/>
</dbReference>
<dbReference type="PANTHER" id="PTHR46396">
    <property type="entry name" value="PROTEIN O-LINKED-MANNOSE BETA-1,2-N-ACETYLGLUCOSAMINYLTRANSFERASE 1"/>
    <property type="match status" value="1"/>
</dbReference>
<dbReference type="InterPro" id="IPR052463">
    <property type="entry name" value="O-linked_mannose_GnT"/>
</dbReference>
<dbReference type="Proteomes" id="UP000663844">
    <property type="component" value="Unassembled WGS sequence"/>
</dbReference>
<dbReference type="AlphaFoldDB" id="A0A820LL73"/>
<proteinExistence type="predicted"/>
<reference evidence="1" key="1">
    <citation type="submission" date="2021-02" db="EMBL/GenBank/DDBJ databases">
        <authorList>
            <person name="Nowell W R."/>
        </authorList>
    </citation>
    <scope>NUCLEOTIDE SEQUENCE</scope>
</reference>